<dbReference type="Pfam" id="PF00112">
    <property type="entry name" value="Peptidase_C1"/>
    <property type="match status" value="1"/>
</dbReference>
<evidence type="ECO:0000259" key="2">
    <source>
        <dbReference type="SMART" id="SM00645"/>
    </source>
</evidence>
<comment type="caution">
    <text evidence="3">The sequence shown here is derived from an EMBL/GenBank/DDBJ whole genome shotgun (WGS) entry which is preliminary data.</text>
</comment>
<dbReference type="AlphaFoldDB" id="A0A1V4IMX2"/>
<dbReference type="Proteomes" id="UP000190080">
    <property type="component" value="Unassembled WGS sequence"/>
</dbReference>
<dbReference type="GO" id="GO:0006508">
    <property type="term" value="P:proteolysis"/>
    <property type="evidence" value="ECO:0007669"/>
    <property type="project" value="UniProtKB-KW"/>
</dbReference>
<dbReference type="EMBL" id="MZGV01000024">
    <property type="protein sequence ID" value="OPJ61170.1"/>
    <property type="molecule type" value="Genomic_DNA"/>
</dbReference>
<dbReference type="CDD" id="cd02619">
    <property type="entry name" value="Peptidase_C1"/>
    <property type="match status" value="1"/>
</dbReference>
<dbReference type="Gene3D" id="3.90.70.10">
    <property type="entry name" value="Cysteine proteinases"/>
    <property type="match status" value="1"/>
</dbReference>
<reference evidence="3 4" key="1">
    <citation type="submission" date="2017-03" db="EMBL/GenBank/DDBJ databases">
        <title>Genome sequence of Clostridium oryzae DSM 28571.</title>
        <authorList>
            <person name="Poehlein A."/>
            <person name="Daniel R."/>
        </authorList>
    </citation>
    <scope>NUCLEOTIDE SEQUENCE [LARGE SCALE GENOMIC DNA]</scope>
    <source>
        <strain evidence="3 4">DSM 28571</strain>
    </source>
</reference>
<sequence>MSRHYYNLERDKKDDRDYKVSFEKAVKISTNMDLRSKLPEIFDQGELGSCTANAGVAARMVLNDIDTVLSRLFLYYKERELEGTVSEDSGASMRDICKALNKYGVCEENFMPYNIDKFTDMPSEQALSNAVNYKIAAYKRLVSLNEIKRYIASNEQGVLMGISVYESFESDDVAATGKVPVPDIISEQYLGGHAIYVVGYKDETNNSMDKCLFRKWIMRFSKKANTAKSKGYLICRNSWGSEWGDKGYFYLPYEFVEEGFAYDFWVVE</sequence>
<dbReference type="STRING" id="1450648.CLORY_23820"/>
<gene>
    <name evidence="3" type="ORF">CLORY_23820</name>
</gene>
<evidence type="ECO:0000256" key="1">
    <source>
        <dbReference type="ARBA" id="ARBA00008455"/>
    </source>
</evidence>
<evidence type="ECO:0000313" key="3">
    <source>
        <dbReference type="EMBL" id="OPJ61170.1"/>
    </source>
</evidence>
<proteinExistence type="inferred from homology"/>
<dbReference type="SUPFAM" id="SSF54001">
    <property type="entry name" value="Cysteine proteinases"/>
    <property type="match status" value="1"/>
</dbReference>
<dbReference type="SMART" id="SM00645">
    <property type="entry name" value="Pept_C1"/>
    <property type="match status" value="1"/>
</dbReference>
<feature type="domain" description="Peptidase C1A papain C-terminal" evidence="2">
    <location>
        <begin position="28"/>
        <end position="264"/>
    </location>
</feature>
<name>A0A1V4IMX2_9CLOT</name>
<keyword evidence="4" id="KW-1185">Reference proteome</keyword>
<organism evidence="3 4">
    <name type="scientific">Clostridium oryzae</name>
    <dbReference type="NCBI Taxonomy" id="1450648"/>
    <lineage>
        <taxon>Bacteria</taxon>
        <taxon>Bacillati</taxon>
        <taxon>Bacillota</taxon>
        <taxon>Clostridia</taxon>
        <taxon>Eubacteriales</taxon>
        <taxon>Clostridiaceae</taxon>
        <taxon>Clostridium</taxon>
    </lineage>
</organism>
<keyword evidence="3" id="KW-0378">Hydrolase</keyword>
<dbReference type="GO" id="GO:0008234">
    <property type="term" value="F:cysteine-type peptidase activity"/>
    <property type="evidence" value="ECO:0007669"/>
    <property type="project" value="InterPro"/>
</dbReference>
<evidence type="ECO:0000313" key="4">
    <source>
        <dbReference type="Proteomes" id="UP000190080"/>
    </source>
</evidence>
<dbReference type="PANTHER" id="PTHR12411">
    <property type="entry name" value="CYSTEINE PROTEASE FAMILY C1-RELATED"/>
    <property type="match status" value="1"/>
</dbReference>
<comment type="similarity">
    <text evidence="1">Belongs to the peptidase C1 family.</text>
</comment>
<dbReference type="RefSeq" id="WP_079424669.1">
    <property type="nucleotide sequence ID" value="NZ_MZGV01000024.1"/>
</dbReference>
<dbReference type="OrthoDB" id="3648721at2"/>
<protein>
    <submittedName>
        <fullName evidence="3">Papain family cysteine protease</fullName>
    </submittedName>
</protein>
<dbReference type="InterPro" id="IPR000668">
    <property type="entry name" value="Peptidase_C1A_C"/>
</dbReference>
<accession>A0A1V4IMX2</accession>
<keyword evidence="3" id="KW-0645">Protease</keyword>
<dbReference type="InterPro" id="IPR038765">
    <property type="entry name" value="Papain-like_cys_pep_sf"/>
</dbReference>
<dbReference type="InterPro" id="IPR013128">
    <property type="entry name" value="Peptidase_C1A"/>
</dbReference>